<evidence type="ECO:0000313" key="3">
    <source>
        <dbReference type="Proteomes" id="UP000239203"/>
    </source>
</evidence>
<evidence type="ECO:0000259" key="1">
    <source>
        <dbReference type="Pfam" id="PF21993"/>
    </source>
</evidence>
<dbReference type="Gene3D" id="1.10.357.10">
    <property type="entry name" value="Tetracycline Repressor, domain 2"/>
    <property type="match status" value="1"/>
</dbReference>
<dbReference type="InterPro" id="IPR054156">
    <property type="entry name" value="YxaF_TetR_C"/>
</dbReference>
<protein>
    <recommendedName>
        <fullName evidence="1">Transcriptional regulator LmrA/YxaF-like C-terminal domain-containing protein</fullName>
    </recommendedName>
</protein>
<keyword evidence="3" id="KW-1185">Reference proteome</keyword>
<comment type="caution">
    <text evidence="2">The sequence shown here is derived from an EMBL/GenBank/DDBJ whole genome shotgun (WGS) entry which is preliminary data.</text>
</comment>
<evidence type="ECO:0000313" key="2">
    <source>
        <dbReference type="EMBL" id="PPK71072.1"/>
    </source>
</evidence>
<feature type="domain" description="Transcriptional regulator LmrA/YxaF-like C-terminal" evidence="1">
    <location>
        <begin position="1"/>
        <end position="88"/>
    </location>
</feature>
<accession>A0A2S6H0Q4</accession>
<gene>
    <name evidence="2" type="ORF">CLV40_101258</name>
</gene>
<dbReference type="Pfam" id="PF21993">
    <property type="entry name" value="TetR_C_13_2"/>
    <property type="match status" value="1"/>
</dbReference>
<sequence>MLDALAERFVADDYRGCAAIHTMVESADPESPAHQVAARHELATIAYLRDLLVAAGYNDADGLAETLNLLADGAIITAIRLRNARPAEMAKGIAADLLARDKAGAASAGQ</sequence>
<dbReference type="AlphaFoldDB" id="A0A2S6H0Q4"/>
<organism evidence="2 3">
    <name type="scientific">Actinokineospora auranticolor</name>
    <dbReference type="NCBI Taxonomy" id="155976"/>
    <lineage>
        <taxon>Bacteria</taxon>
        <taxon>Bacillati</taxon>
        <taxon>Actinomycetota</taxon>
        <taxon>Actinomycetes</taxon>
        <taxon>Pseudonocardiales</taxon>
        <taxon>Pseudonocardiaceae</taxon>
        <taxon>Actinokineospora</taxon>
    </lineage>
</organism>
<proteinExistence type="predicted"/>
<name>A0A2S6H0Q4_9PSEU</name>
<dbReference type="InterPro" id="IPR036271">
    <property type="entry name" value="Tet_transcr_reg_TetR-rel_C_sf"/>
</dbReference>
<reference evidence="2 3" key="1">
    <citation type="submission" date="2018-02" db="EMBL/GenBank/DDBJ databases">
        <title>Genomic Encyclopedia of Archaeal and Bacterial Type Strains, Phase II (KMG-II): from individual species to whole genera.</title>
        <authorList>
            <person name="Goeker M."/>
        </authorList>
    </citation>
    <scope>NUCLEOTIDE SEQUENCE [LARGE SCALE GENOMIC DNA]</scope>
    <source>
        <strain evidence="2 3">YU 961-1</strain>
    </source>
</reference>
<dbReference type="Proteomes" id="UP000239203">
    <property type="component" value="Unassembled WGS sequence"/>
</dbReference>
<dbReference type="EMBL" id="PTIX01000001">
    <property type="protein sequence ID" value="PPK71072.1"/>
    <property type="molecule type" value="Genomic_DNA"/>
</dbReference>
<dbReference type="SUPFAM" id="SSF48498">
    <property type="entry name" value="Tetracyclin repressor-like, C-terminal domain"/>
    <property type="match status" value="1"/>
</dbReference>